<dbReference type="PANTHER" id="PTHR31596">
    <property type="entry name" value="T-CELL ACTIVATION INHIBITOR, MITOCHONDRIAL"/>
    <property type="match status" value="1"/>
</dbReference>
<dbReference type="Proteomes" id="UP000504634">
    <property type="component" value="Unplaced"/>
</dbReference>
<dbReference type="OrthoDB" id="4238at2759"/>
<organism evidence="3 4">
    <name type="scientific">Drosophila lebanonensis</name>
    <name type="common">Fruit fly</name>
    <name type="synonym">Scaptodrosophila lebanonensis</name>
    <dbReference type="NCBI Taxonomy" id="7225"/>
    <lineage>
        <taxon>Eukaryota</taxon>
        <taxon>Metazoa</taxon>
        <taxon>Ecdysozoa</taxon>
        <taxon>Arthropoda</taxon>
        <taxon>Hexapoda</taxon>
        <taxon>Insecta</taxon>
        <taxon>Pterygota</taxon>
        <taxon>Neoptera</taxon>
        <taxon>Endopterygota</taxon>
        <taxon>Diptera</taxon>
        <taxon>Brachycera</taxon>
        <taxon>Muscomorpha</taxon>
        <taxon>Ephydroidea</taxon>
        <taxon>Drosophilidae</taxon>
        <taxon>Scaptodrosophila</taxon>
    </lineage>
</organism>
<evidence type="ECO:0000313" key="4">
    <source>
        <dbReference type="RefSeq" id="XP_030386479.1"/>
    </source>
</evidence>
<dbReference type="Pfam" id="PF14687">
    <property type="entry name" value="DUF4460"/>
    <property type="match status" value="1"/>
</dbReference>
<dbReference type="GO" id="GO:0005739">
    <property type="term" value="C:mitochondrion"/>
    <property type="evidence" value="ECO:0007669"/>
    <property type="project" value="TreeGrafter"/>
</dbReference>
<proteinExistence type="predicted"/>
<evidence type="ECO:0000259" key="1">
    <source>
        <dbReference type="Pfam" id="PF14687"/>
    </source>
</evidence>
<name>A0A6J2UDN5_DROLE</name>
<accession>A0A6J2UDN5</accession>
<dbReference type="GeneID" id="115633225"/>
<feature type="domain" description="DUF4460" evidence="1">
    <location>
        <begin position="28"/>
        <end position="130"/>
    </location>
</feature>
<dbReference type="InterPro" id="IPR028031">
    <property type="entry name" value="DUF4460"/>
</dbReference>
<protein>
    <submittedName>
        <fullName evidence="4">T-cell activation inhibitor, mitochondrial</fullName>
    </submittedName>
</protein>
<dbReference type="Pfam" id="PF14688">
    <property type="entry name" value="DUF4461"/>
    <property type="match status" value="1"/>
</dbReference>
<keyword evidence="3" id="KW-1185">Reference proteome</keyword>
<evidence type="ECO:0000259" key="2">
    <source>
        <dbReference type="Pfam" id="PF14688"/>
    </source>
</evidence>
<dbReference type="InterPro" id="IPR027989">
    <property type="entry name" value="DUF4461"/>
</dbReference>
<dbReference type="RefSeq" id="XP_030386479.1">
    <property type="nucleotide sequence ID" value="XM_030530619.1"/>
</dbReference>
<dbReference type="PANTHER" id="PTHR31596:SF1">
    <property type="entry name" value="T-CELL ACTIVATION INHIBITOR, MITOCHONDRIAL"/>
    <property type="match status" value="1"/>
</dbReference>
<feature type="domain" description="DUF4461" evidence="2">
    <location>
        <begin position="177"/>
        <end position="482"/>
    </location>
</feature>
<gene>
    <name evidence="4" type="primary">LOC115633225</name>
</gene>
<reference evidence="4" key="1">
    <citation type="submission" date="2025-08" db="UniProtKB">
        <authorList>
            <consortium name="RefSeq"/>
        </authorList>
    </citation>
    <scope>IDENTIFICATION</scope>
    <source>
        <strain evidence="4">11010-0011.00</strain>
        <tissue evidence="4">Whole body</tissue>
    </source>
</reference>
<dbReference type="AlphaFoldDB" id="A0A6J2UDN5"/>
<dbReference type="InterPro" id="IPR027986">
    <property type="entry name" value="TCAIM"/>
</dbReference>
<sequence>MAWNFGLVRFQQISSLLMRNRGVLYPLRRTLNTDLSMALRPFVVAVHPDYFGKYPVQRHTNEESLKQLNAHLESLSDHKFSTLPEKKVLKFYMRVGSSNCEAFRIVLIEMNNNLLDPKAVVQEILETCNLTAECTEVEKPALEEFSTAAAEPGLESNFMPKEIKGGPVVEKQVIQSNLDKWLNETAARAHLNSEDLTGLKAEVRGLEKSLVQKLGLRATRYDCGWNLERYHDCLISLEQLAKKHAKELEVLRNRIVAFAPYTGISLDGDVMLFTGDEPKCWFWFINAMGQHETYLKLVPLYEQALSAVLRGIQIKRRNYIPSTEAKTYANRLLRIINSISDYLNAKEYLDQLPESLKDYKLAIVPEDEQPKVSFTGLFLVPATSSGQELIDFIASNLEIARNRVIRYKKDRAVERELWKQCKDTLCLHNLTKDDSVTPDKMILTLRHLLKSESKSFRDISVHVTNYYSVMTDGIVCIPWDFMYRKAERKSQ</sequence>
<evidence type="ECO:0000313" key="3">
    <source>
        <dbReference type="Proteomes" id="UP000504634"/>
    </source>
</evidence>